<dbReference type="EMBL" id="NAFL01000246">
    <property type="protein sequence ID" value="OSJ32901.1"/>
    <property type="molecule type" value="Genomic_DNA"/>
</dbReference>
<gene>
    <name evidence="1" type="ORF">BSZ19_17750</name>
</gene>
<evidence type="ECO:0000313" key="2">
    <source>
        <dbReference type="Proteomes" id="UP000193335"/>
    </source>
</evidence>
<name>A0A1Y2JP47_BRAJP</name>
<evidence type="ECO:0000313" key="1">
    <source>
        <dbReference type="EMBL" id="OSJ32901.1"/>
    </source>
</evidence>
<organism evidence="1 2">
    <name type="scientific">Bradyrhizobium japonicum</name>
    <dbReference type="NCBI Taxonomy" id="375"/>
    <lineage>
        <taxon>Bacteria</taxon>
        <taxon>Pseudomonadati</taxon>
        <taxon>Pseudomonadota</taxon>
        <taxon>Alphaproteobacteria</taxon>
        <taxon>Hyphomicrobiales</taxon>
        <taxon>Nitrobacteraceae</taxon>
        <taxon>Bradyrhizobium</taxon>
    </lineage>
</organism>
<sequence>MPNELVDRTGLPEAISKRNGLPITRKDYSLNGLPLPPDAEESARIRLRSARKAAGSEELCISSPSRIAPETTHSLRRMEAASRT</sequence>
<dbReference type="Proteomes" id="UP000193335">
    <property type="component" value="Unassembled WGS sequence"/>
</dbReference>
<reference evidence="1 2" key="1">
    <citation type="submission" date="2017-03" db="EMBL/GenBank/DDBJ databases">
        <title>Whole genome sequences of fourteen strains of Bradyrhizobium canariense and one strain of Bradyrhizobium japonicum isolated from Lupinus (Papilionoideae: Genisteae) species in Algeria.</title>
        <authorList>
            <person name="Crovadore J."/>
            <person name="Chekireb D."/>
            <person name="Brachmann A."/>
            <person name="Chablais R."/>
            <person name="Cochard B."/>
            <person name="Lefort F."/>
        </authorList>
    </citation>
    <scope>NUCLEOTIDE SEQUENCE [LARGE SCALE GENOMIC DNA]</scope>
    <source>
        <strain evidence="1 2">UBMA197</strain>
    </source>
</reference>
<proteinExistence type="predicted"/>
<accession>A0A1Y2JP47</accession>
<comment type="caution">
    <text evidence="1">The sequence shown here is derived from an EMBL/GenBank/DDBJ whole genome shotgun (WGS) entry which is preliminary data.</text>
</comment>
<protein>
    <submittedName>
        <fullName evidence="1">Uncharacterized protein</fullName>
    </submittedName>
</protein>
<dbReference type="AlphaFoldDB" id="A0A1Y2JP47"/>